<evidence type="ECO:0000256" key="3">
    <source>
        <dbReference type="ARBA" id="ARBA00022475"/>
    </source>
</evidence>
<feature type="region of interest" description="Disordered" evidence="9">
    <location>
        <begin position="1"/>
        <end position="25"/>
    </location>
</feature>
<dbReference type="PANTHER" id="PTHR30576">
    <property type="entry name" value="COLANIC BIOSYNTHESIS UDP-GLUCOSE LIPID CARRIER TRANSFERASE"/>
    <property type="match status" value="1"/>
</dbReference>
<evidence type="ECO:0000313" key="12">
    <source>
        <dbReference type="EMBL" id="MCE0742482.1"/>
    </source>
</evidence>
<protein>
    <submittedName>
        <fullName evidence="12">Sugar transferase</fullName>
    </submittedName>
</protein>
<evidence type="ECO:0000256" key="8">
    <source>
        <dbReference type="ARBA" id="ARBA00023169"/>
    </source>
</evidence>
<comment type="subcellular location">
    <subcellularLocation>
        <location evidence="1">Cell membrane</location>
    </subcellularLocation>
</comment>
<evidence type="ECO:0000313" key="13">
    <source>
        <dbReference type="Proteomes" id="UP001521074"/>
    </source>
</evidence>
<keyword evidence="7 10" id="KW-0472">Membrane</keyword>
<dbReference type="Pfam" id="PF02397">
    <property type="entry name" value="Bac_transf"/>
    <property type="match status" value="1"/>
</dbReference>
<sequence length="265" mass="29677">MRASDSEIERSGSDASNEASNPSDEKITAGCANRLRLWHAPVRKYQARVKKPVASSAGKGNNSILKKIKLLFDVVIASCILVVILPVFLIIWGIVSLDGGPALYGHVRIGRNGVPFRCLKFRSMVTNSDSVLQQLLETNAECRHEWETARKLTHDPRVTRIGRFLRKTSLDEIPQLLNVIKGDMSLVGPRPVVEAELKYYGPDLQHYESVRPGITGLWQVSGRSDTTYAERVKLDTYYVQNWSLALDLSILYRTIPAVMMQKGAR</sequence>
<reference evidence="12 13" key="1">
    <citation type="submission" date="2021-12" db="EMBL/GenBank/DDBJ databases">
        <title>Genome sequence of Acetobacter sicerae DmPark20a_162.</title>
        <authorList>
            <person name="Chaston J.M."/>
        </authorList>
    </citation>
    <scope>NUCLEOTIDE SEQUENCE [LARGE SCALE GENOMIC DNA]</scope>
    <source>
        <strain evidence="12 13">DmPark20a_162</strain>
    </source>
</reference>
<evidence type="ECO:0000256" key="10">
    <source>
        <dbReference type="SAM" id="Phobius"/>
    </source>
</evidence>
<keyword evidence="3" id="KW-1003">Cell membrane</keyword>
<evidence type="ECO:0000256" key="9">
    <source>
        <dbReference type="SAM" id="MobiDB-lite"/>
    </source>
</evidence>
<keyword evidence="5 10" id="KW-0812">Transmembrane</keyword>
<accession>A0ABS8VV99</accession>
<keyword evidence="8" id="KW-0270">Exopolysaccharide synthesis</keyword>
<evidence type="ECO:0000256" key="2">
    <source>
        <dbReference type="ARBA" id="ARBA00006464"/>
    </source>
</evidence>
<feature type="compositionally biased region" description="Polar residues" evidence="9">
    <location>
        <begin position="13"/>
        <end position="22"/>
    </location>
</feature>
<name>A0ABS8VV99_9PROT</name>
<evidence type="ECO:0000256" key="6">
    <source>
        <dbReference type="ARBA" id="ARBA00022989"/>
    </source>
</evidence>
<evidence type="ECO:0000256" key="7">
    <source>
        <dbReference type="ARBA" id="ARBA00023136"/>
    </source>
</evidence>
<feature type="domain" description="Bacterial sugar transferase" evidence="11">
    <location>
        <begin position="69"/>
        <end position="259"/>
    </location>
</feature>
<proteinExistence type="inferred from homology"/>
<feature type="compositionally biased region" description="Basic and acidic residues" evidence="9">
    <location>
        <begin position="1"/>
        <end position="12"/>
    </location>
</feature>
<evidence type="ECO:0000259" key="11">
    <source>
        <dbReference type="Pfam" id="PF02397"/>
    </source>
</evidence>
<dbReference type="GO" id="GO:0016740">
    <property type="term" value="F:transferase activity"/>
    <property type="evidence" value="ECO:0007669"/>
    <property type="project" value="UniProtKB-KW"/>
</dbReference>
<feature type="transmembrane region" description="Helical" evidence="10">
    <location>
        <begin position="70"/>
        <end position="95"/>
    </location>
</feature>
<keyword evidence="6 10" id="KW-1133">Transmembrane helix</keyword>
<dbReference type="InterPro" id="IPR003362">
    <property type="entry name" value="Bact_transf"/>
</dbReference>
<comment type="caution">
    <text evidence="12">The sequence shown here is derived from an EMBL/GenBank/DDBJ whole genome shotgun (WGS) entry which is preliminary data.</text>
</comment>
<evidence type="ECO:0000256" key="4">
    <source>
        <dbReference type="ARBA" id="ARBA00022679"/>
    </source>
</evidence>
<keyword evidence="4 12" id="KW-0808">Transferase</keyword>
<dbReference type="PANTHER" id="PTHR30576:SF4">
    <property type="entry name" value="UNDECAPRENYL-PHOSPHATE GALACTOSE PHOSPHOTRANSFERASE"/>
    <property type="match status" value="1"/>
</dbReference>
<keyword evidence="13" id="KW-1185">Reference proteome</keyword>
<gene>
    <name evidence="12" type="ORF">LWC05_01025</name>
</gene>
<organism evidence="12 13">
    <name type="scientific">Acetobacter sicerae</name>
    <dbReference type="NCBI Taxonomy" id="85325"/>
    <lineage>
        <taxon>Bacteria</taxon>
        <taxon>Pseudomonadati</taxon>
        <taxon>Pseudomonadota</taxon>
        <taxon>Alphaproteobacteria</taxon>
        <taxon>Acetobacterales</taxon>
        <taxon>Acetobacteraceae</taxon>
        <taxon>Acetobacter</taxon>
    </lineage>
</organism>
<evidence type="ECO:0000256" key="1">
    <source>
        <dbReference type="ARBA" id="ARBA00004236"/>
    </source>
</evidence>
<dbReference type="RefSeq" id="WP_232876084.1">
    <property type="nucleotide sequence ID" value="NZ_JAJSOJ010000002.1"/>
</dbReference>
<evidence type="ECO:0000256" key="5">
    <source>
        <dbReference type="ARBA" id="ARBA00022692"/>
    </source>
</evidence>
<comment type="similarity">
    <text evidence="2">Belongs to the bacterial sugar transferase family.</text>
</comment>
<dbReference type="EMBL" id="JAJSOJ010000002">
    <property type="protein sequence ID" value="MCE0742482.1"/>
    <property type="molecule type" value="Genomic_DNA"/>
</dbReference>
<dbReference type="Proteomes" id="UP001521074">
    <property type="component" value="Unassembled WGS sequence"/>
</dbReference>